<sequence>MLDIKFSLVTTSPYFKLQFRKLRISGNGPGVAEEPIANQLTVTFNPSDERPLSVRGEIQISNWKHAGLLTDCRPFVVAAPCLEPAWCQQFEDLLRNSALTLEPILRCFPSSGLVAIHAALQVAEQVYVYRMPLKPSFIRPPGMSSRKPLPCAFHNWLGERRLGFSLLRENGPERLIWDSLTPEALTNSGEPTDTDPVTALENLFGQARSDLEGEFAETLNWLAALERRAWACNAEETRLTTLERHFFLSRHNPVTPNWWLFNNRLSAPLDAVLQRLMVCQVDLVGG</sequence>
<dbReference type="AlphaFoldDB" id="A0A6C2D9E5"/>
<name>A0A6C2D9E5_9RHOO</name>
<evidence type="ECO:0000313" key="1">
    <source>
        <dbReference type="EMBL" id="TYC62179.1"/>
    </source>
</evidence>
<organism evidence="1 2">
    <name type="scientific">Zoogloea oleivorans</name>
    <dbReference type="NCBI Taxonomy" id="1552750"/>
    <lineage>
        <taxon>Bacteria</taxon>
        <taxon>Pseudomonadati</taxon>
        <taxon>Pseudomonadota</taxon>
        <taxon>Betaproteobacteria</taxon>
        <taxon>Rhodocyclales</taxon>
        <taxon>Zoogloeaceae</taxon>
        <taxon>Zoogloea</taxon>
    </lineage>
</organism>
<dbReference type="OrthoDB" id="9152600at2"/>
<proteinExistence type="predicted"/>
<keyword evidence="2" id="KW-1185">Reference proteome</keyword>
<comment type="caution">
    <text evidence="1">The sequence shown here is derived from an EMBL/GenBank/DDBJ whole genome shotgun (WGS) entry which is preliminary data.</text>
</comment>
<dbReference type="Proteomes" id="UP000389128">
    <property type="component" value="Unassembled WGS sequence"/>
</dbReference>
<dbReference type="RefSeq" id="WP_148577269.1">
    <property type="nucleotide sequence ID" value="NZ_SDKK01000001.1"/>
</dbReference>
<reference evidence="1 2" key="1">
    <citation type="submission" date="2019-01" db="EMBL/GenBank/DDBJ databases">
        <title>Zoogloea oleivorans genome sequencing and assembly.</title>
        <authorList>
            <person name="Tancsics A."/>
            <person name="Farkas M."/>
            <person name="Kriszt B."/>
            <person name="Maroti G."/>
            <person name="Horvath B."/>
        </authorList>
    </citation>
    <scope>NUCLEOTIDE SEQUENCE [LARGE SCALE GENOMIC DNA]</scope>
    <source>
        <strain evidence="1 2">Buc</strain>
    </source>
</reference>
<gene>
    <name evidence="1" type="ORF">ETQ85_01095</name>
</gene>
<protein>
    <submittedName>
        <fullName evidence="1">Uncharacterized protein</fullName>
    </submittedName>
</protein>
<accession>A0A6C2D9E5</accession>
<evidence type="ECO:0000313" key="2">
    <source>
        <dbReference type="Proteomes" id="UP000389128"/>
    </source>
</evidence>
<dbReference type="EMBL" id="SDKK01000001">
    <property type="protein sequence ID" value="TYC62179.1"/>
    <property type="molecule type" value="Genomic_DNA"/>
</dbReference>